<protein>
    <submittedName>
        <fullName evidence="1">Uncharacterized protein</fullName>
    </submittedName>
</protein>
<reference evidence="1 2" key="1">
    <citation type="submission" date="2013-01" db="EMBL/GenBank/DDBJ databases">
        <authorList>
            <person name="Harkins D.M."/>
            <person name="Durkin A.S."/>
            <person name="Brinkac L.M."/>
            <person name="Haft D.H."/>
            <person name="Selengut J.D."/>
            <person name="Sanka R."/>
            <person name="DePew J."/>
            <person name="Purushe J."/>
            <person name="Peacock S.J."/>
            <person name="Thaipadungpanit J."/>
            <person name="Wuthiekanun V.W."/>
            <person name="Day N.P."/>
            <person name="Vinetz J.M."/>
            <person name="Sutton G.G."/>
            <person name="Nierman W.C."/>
            <person name="Fouts D.E."/>
        </authorList>
    </citation>
    <scope>NUCLEOTIDE SEQUENCE [LARGE SCALE GENOMIC DNA]</scope>
    <source>
        <strain evidence="1 2">L0374</strain>
    </source>
</reference>
<evidence type="ECO:0000313" key="2">
    <source>
        <dbReference type="Proteomes" id="UP000012137"/>
    </source>
</evidence>
<organism evidence="1 2">
    <name type="scientific">Leptospira interrogans serovar Pyrogenes str. L0374</name>
    <dbReference type="NCBI Taxonomy" id="1049928"/>
    <lineage>
        <taxon>Bacteria</taxon>
        <taxon>Pseudomonadati</taxon>
        <taxon>Spirochaetota</taxon>
        <taxon>Spirochaetia</taxon>
        <taxon>Leptospirales</taxon>
        <taxon>Leptospiraceae</taxon>
        <taxon>Leptospira</taxon>
    </lineage>
</organism>
<sequence>MLATKALTVRVDVQLLDRFDRVVKKARKTNFNAVLDNSIQNFIRRAMESELDKIENTVANSSKA</sequence>
<accession>M6KTF2</accession>
<dbReference type="EMBL" id="AHMZ02000068">
    <property type="protein sequence ID" value="EMN31067.1"/>
    <property type="molecule type" value="Genomic_DNA"/>
</dbReference>
<proteinExistence type="predicted"/>
<dbReference type="Proteomes" id="UP000012137">
    <property type="component" value="Unassembled WGS sequence"/>
</dbReference>
<evidence type="ECO:0000313" key="1">
    <source>
        <dbReference type="EMBL" id="EMN31067.1"/>
    </source>
</evidence>
<gene>
    <name evidence="1" type="ORF">LEP1GSC083_2003</name>
</gene>
<comment type="caution">
    <text evidence="1">The sequence shown here is derived from an EMBL/GenBank/DDBJ whole genome shotgun (WGS) entry which is preliminary data.</text>
</comment>
<name>M6KTF2_LEPIR</name>
<dbReference type="AlphaFoldDB" id="M6KTF2"/>